<keyword evidence="3" id="KW-0804">Transcription</keyword>
<name>A0ABU4HUT8_9ACTN</name>
<dbReference type="PROSITE" id="PS50949">
    <property type="entry name" value="HTH_GNTR"/>
    <property type="match status" value="1"/>
</dbReference>
<dbReference type="CDD" id="cd07377">
    <property type="entry name" value="WHTH_GntR"/>
    <property type="match status" value="1"/>
</dbReference>
<evidence type="ECO:0000256" key="2">
    <source>
        <dbReference type="ARBA" id="ARBA00023125"/>
    </source>
</evidence>
<proteinExistence type="predicted"/>
<evidence type="ECO:0000313" key="5">
    <source>
        <dbReference type="EMBL" id="MDW5597102.1"/>
    </source>
</evidence>
<reference evidence="5 6" key="2">
    <citation type="submission" date="2023-10" db="EMBL/GenBank/DDBJ databases">
        <authorList>
            <person name="Han X.F."/>
        </authorList>
    </citation>
    <scope>NUCLEOTIDE SEQUENCE [LARGE SCALE GENOMIC DNA]</scope>
    <source>
        <strain evidence="5 6">KCTC 39840</strain>
    </source>
</reference>
<keyword evidence="1" id="KW-0805">Transcription regulation</keyword>
<organism evidence="5 6">
    <name type="scientific">Conexibacter stalactiti</name>
    <dbReference type="NCBI Taxonomy" id="1940611"/>
    <lineage>
        <taxon>Bacteria</taxon>
        <taxon>Bacillati</taxon>
        <taxon>Actinomycetota</taxon>
        <taxon>Thermoleophilia</taxon>
        <taxon>Solirubrobacterales</taxon>
        <taxon>Conexibacteraceae</taxon>
        <taxon>Conexibacter</taxon>
    </lineage>
</organism>
<keyword evidence="2" id="KW-0238">DNA-binding</keyword>
<gene>
    <name evidence="5" type="ORF">R7226_22340</name>
</gene>
<dbReference type="InterPro" id="IPR011711">
    <property type="entry name" value="GntR_C"/>
</dbReference>
<evidence type="ECO:0000313" key="6">
    <source>
        <dbReference type="Proteomes" id="UP001284601"/>
    </source>
</evidence>
<dbReference type="Proteomes" id="UP001284601">
    <property type="component" value="Unassembled WGS sequence"/>
</dbReference>
<keyword evidence="6" id="KW-1185">Reference proteome</keyword>
<evidence type="ECO:0000256" key="1">
    <source>
        <dbReference type="ARBA" id="ARBA00023015"/>
    </source>
</evidence>
<dbReference type="PANTHER" id="PTHR43537:SF41">
    <property type="entry name" value="TRANSCRIPTIONAL REGULATORY PROTEIN"/>
    <property type="match status" value="1"/>
</dbReference>
<dbReference type="InterPro" id="IPR008920">
    <property type="entry name" value="TF_FadR/GntR_C"/>
</dbReference>
<dbReference type="InterPro" id="IPR036390">
    <property type="entry name" value="WH_DNA-bd_sf"/>
</dbReference>
<reference evidence="6" key="1">
    <citation type="submission" date="2023-07" db="EMBL/GenBank/DDBJ databases">
        <title>Conexibacter stalactiti sp. nov., isolated from stalactites in a lava cave and emended description of the genus Conexibacter.</title>
        <authorList>
            <person name="Lee S.D."/>
        </authorList>
    </citation>
    <scope>NUCLEOTIDE SEQUENCE [LARGE SCALE GENOMIC DNA]</scope>
    <source>
        <strain evidence="6">KCTC 39840</strain>
    </source>
</reference>
<dbReference type="Pfam" id="PF00392">
    <property type="entry name" value="GntR"/>
    <property type="match status" value="1"/>
</dbReference>
<dbReference type="Pfam" id="PF07729">
    <property type="entry name" value="FCD"/>
    <property type="match status" value="1"/>
</dbReference>
<protein>
    <submittedName>
        <fullName evidence="5">GntR family transcriptional regulator</fullName>
    </submittedName>
</protein>
<dbReference type="Gene3D" id="1.10.10.10">
    <property type="entry name" value="Winged helix-like DNA-binding domain superfamily/Winged helix DNA-binding domain"/>
    <property type="match status" value="1"/>
</dbReference>
<accession>A0ABU4HUT8</accession>
<dbReference type="Gene3D" id="1.20.120.530">
    <property type="entry name" value="GntR ligand-binding domain-like"/>
    <property type="match status" value="1"/>
</dbReference>
<dbReference type="InterPro" id="IPR000524">
    <property type="entry name" value="Tscrpt_reg_HTH_GntR"/>
</dbReference>
<dbReference type="EMBL" id="JAWSTH010000074">
    <property type="protein sequence ID" value="MDW5597102.1"/>
    <property type="molecule type" value="Genomic_DNA"/>
</dbReference>
<dbReference type="PRINTS" id="PR00035">
    <property type="entry name" value="HTHGNTR"/>
</dbReference>
<dbReference type="PANTHER" id="PTHR43537">
    <property type="entry name" value="TRANSCRIPTIONAL REGULATOR, GNTR FAMILY"/>
    <property type="match status" value="1"/>
</dbReference>
<dbReference type="InterPro" id="IPR036388">
    <property type="entry name" value="WH-like_DNA-bd_sf"/>
</dbReference>
<feature type="domain" description="HTH gntR-type" evidence="4">
    <location>
        <begin position="19"/>
        <end position="86"/>
    </location>
</feature>
<dbReference type="SUPFAM" id="SSF48008">
    <property type="entry name" value="GntR ligand-binding domain-like"/>
    <property type="match status" value="1"/>
</dbReference>
<dbReference type="SMART" id="SM00895">
    <property type="entry name" value="FCD"/>
    <property type="match status" value="1"/>
</dbReference>
<sequence>MKPADLSSVKLERGFSDRRITADYVADALRDAIHRGELADGAELNQAALATHFGVSRVPVREAMRQLQAEGLIDTRAHRLAIVRALDLDRVIEIYDVRALLEGFAIERAVPRISAADLRAARALDEQMRGDVDHPRWLELNARFHRLLYAPSGAETTIELIDQLRARGERYVRLWSHGSGIHRPVEAGEEHAEIVDLVDAGDAAGARAAIERHIHHTRDRLMVHGSARAAAAEAASAAVGGV</sequence>
<comment type="caution">
    <text evidence="5">The sequence shown here is derived from an EMBL/GenBank/DDBJ whole genome shotgun (WGS) entry which is preliminary data.</text>
</comment>
<dbReference type="SUPFAM" id="SSF46785">
    <property type="entry name" value="Winged helix' DNA-binding domain"/>
    <property type="match status" value="1"/>
</dbReference>
<evidence type="ECO:0000256" key="3">
    <source>
        <dbReference type="ARBA" id="ARBA00023163"/>
    </source>
</evidence>
<dbReference type="RefSeq" id="WP_318599561.1">
    <property type="nucleotide sequence ID" value="NZ_JAWSTH010000074.1"/>
</dbReference>
<evidence type="ECO:0000259" key="4">
    <source>
        <dbReference type="PROSITE" id="PS50949"/>
    </source>
</evidence>
<dbReference type="SMART" id="SM00345">
    <property type="entry name" value="HTH_GNTR"/>
    <property type="match status" value="1"/>
</dbReference>